<dbReference type="GO" id="GO:0015562">
    <property type="term" value="F:efflux transmembrane transporter activity"/>
    <property type="evidence" value="ECO:0007669"/>
    <property type="project" value="TreeGrafter"/>
</dbReference>
<comment type="similarity">
    <text evidence="1">Belongs to the membrane fusion protein (MFP) (TC 8.A.1) family.</text>
</comment>
<proteinExistence type="inferred from homology"/>
<dbReference type="PANTHER" id="PTHR30469">
    <property type="entry name" value="MULTIDRUG RESISTANCE PROTEIN MDTA"/>
    <property type="match status" value="1"/>
</dbReference>
<evidence type="ECO:0000313" key="6">
    <source>
        <dbReference type="EMBL" id="RLQ21964.1"/>
    </source>
</evidence>
<evidence type="ECO:0000256" key="4">
    <source>
        <dbReference type="SAM" id="Phobius"/>
    </source>
</evidence>
<dbReference type="Pfam" id="PF25917">
    <property type="entry name" value="BSH_RND"/>
    <property type="match status" value="1"/>
</dbReference>
<evidence type="ECO:0000313" key="7">
    <source>
        <dbReference type="Proteomes" id="UP000265509"/>
    </source>
</evidence>
<name>A0A3L7DXB3_9GAMM</name>
<sequence length="457" mass="50457">MTRKNKLMLAIALVTGIAFVVLMVKFRQAPERSQAPPSAIPVRILQISPQVFHTEAHGYGQVMPAQSWNAVANVGGRIIWKHPELESGSLVPAGTRLLEIDPGRYQLALDSTMADLAGIEAERRQLEQEEHNTRELLQLEESRLALASRELERAKTLSGQGALSQTRLDEQQRATLQQQHAVQSLQNQLRLIPLRRETLAARKTRLETVLASAQEDLKDTRFEAPWNMRIHQAKVDTGQHVSPGQTLFVADNISRAEATVQLEVAELRRVLSQLTDTDRPAPANRPAGDFTDFHRTLPLHQLEVWVTPTSMPDTRWSGRLTRVTSSLDSTTRTVQAVISVEEPYRNARPPARPPLVRNMFVQATLSAPTPKPVIAVPVSAVHQGVVYLVSDDARLQRQPVTLAWQQGDVAIIADGLAAGDRLILDDLVPAIDGTPLAPHVEEPASMAARQPGAEKQP</sequence>
<dbReference type="GO" id="GO:1990281">
    <property type="term" value="C:efflux pump complex"/>
    <property type="evidence" value="ECO:0007669"/>
    <property type="project" value="TreeGrafter"/>
</dbReference>
<dbReference type="AlphaFoldDB" id="A0A3L7DXB3"/>
<dbReference type="Gene3D" id="2.40.50.100">
    <property type="match status" value="1"/>
</dbReference>
<dbReference type="Gene3D" id="2.40.30.170">
    <property type="match status" value="1"/>
</dbReference>
<accession>A0A3L7DXB3</accession>
<keyword evidence="7" id="KW-1185">Reference proteome</keyword>
<dbReference type="Proteomes" id="UP000265509">
    <property type="component" value="Unassembled WGS sequence"/>
</dbReference>
<dbReference type="EMBL" id="QRAN01000009">
    <property type="protein sequence ID" value="RLQ21964.1"/>
    <property type="molecule type" value="Genomic_DNA"/>
</dbReference>
<dbReference type="Gene3D" id="2.40.420.20">
    <property type="match status" value="1"/>
</dbReference>
<feature type="domain" description="Multidrug resistance protein MdtA-like barrel-sandwich hybrid" evidence="5">
    <location>
        <begin position="72"/>
        <end position="249"/>
    </location>
</feature>
<feature type="transmembrane region" description="Helical" evidence="4">
    <location>
        <begin position="7"/>
        <end position="26"/>
    </location>
</feature>
<keyword evidence="4" id="KW-0812">Transmembrane</keyword>
<comment type="caution">
    <text evidence="6">The sequence shown here is derived from an EMBL/GenBank/DDBJ whole genome shotgun (WGS) entry which is preliminary data.</text>
</comment>
<feature type="coiled-coil region" evidence="2">
    <location>
        <begin position="109"/>
        <end position="157"/>
    </location>
</feature>
<reference evidence="6 7" key="1">
    <citation type="submission" date="2018-07" db="EMBL/GenBank/DDBJ databases">
        <title>Halioglobus sp. genome submission.</title>
        <authorList>
            <person name="Ye M.-Q."/>
            <person name="Du Z.-J."/>
        </authorList>
    </citation>
    <scope>NUCLEOTIDE SEQUENCE [LARGE SCALE GENOMIC DNA]</scope>
    <source>
        <strain evidence="6 7">U0301</strain>
    </source>
</reference>
<evidence type="ECO:0000256" key="2">
    <source>
        <dbReference type="SAM" id="Coils"/>
    </source>
</evidence>
<evidence type="ECO:0000259" key="5">
    <source>
        <dbReference type="Pfam" id="PF25917"/>
    </source>
</evidence>
<feature type="region of interest" description="Disordered" evidence="3">
    <location>
        <begin position="434"/>
        <end position="457"/>
    </location>
</feature>
<organism evidence="6 7">
    <name type="scientific">Seongchinamella sediminis</name>
    <dbReference type="NCBI Taxonomy" id="2283635"/>
    <lineage>
        <taxon>Bacteria</taxon>
        <taxon>Pseudomonadati</taxon>
        <taxon>Pseudomonadota</taxon>
        <taxon>Gammaproteobacteria</taxon>
        <taxon>Cellvibrionales</taxon>
        <taxon>Halieaceae</taxon>
        <taxon>Seongchinamella</taxon>
    </lineage>
</organism>
<dbReference type="InterPro" id="IPR058625">
    <property type="entry name" value="MdtA-like_BSH"/>
</dbReference>
<keyword evidence="2" id="KW-0175">Coiled coil</keyword>
<keyword evidence="4" id="KW-1133">Transmembrane helix</keyword>
<keyword evidence="4" id="KW-0472">Membrane</keyword>
<evidence type="ECO:0000256" key="3">
    <source>
        <dbReference type="SAM" id="MobiDB-lite"/>
    </source>
</evidence>
<dbReference type="OrthoDB" id="5645220at2"/>
<protein>
    <submittedName>
        <fullName evidence="6">Efflux transporter periplasmic adaptor subunit</fullName>
    </submittedName>
</protein>
<evidence type="ECO:0000256" key="1">
    <source>
        <dbReference type="ARBA" id="ARBA00009477"/>
    </source>
</evidence>
<dbReference type="Gene3D" id="1.10.287.470">
    <property type="entry name" value="Helix hairpin bin"/>
    <property type="match status" value="1"/>
</dbReference>
<dbReference type="SUPFAM" id="SSF111369">
    <property type="entry name" value="HlyD-like secretion proteins"/>
    <property type="match status" value="1"/>
</dbReference>
<gene>
    <name evidence="6" type="ORF">DWB85_10270</name>
</gene>
<dbReference type="RefSeq" id="WP_117954159.1">
    <property type="nucleotide sequence ID" value="NZ_QRAN01000009.1"/>
</dbReference>